<name>A0A347WH52_9PROT</name>
<keyword evidence="3" id="KW-1185">Reference proteome</keyword>
<evidence type="ECO:0000313" key="2">
    <source>
        <dbReference type="EMBL" id="AXY24195.1"/>
    </source>
</evidence>
<evidence type="ECO:0000313" key="3">
    <source>
        <dbReference type="Proteomes" id="UP000264120"/>
    </source>
</evidence>
<dbReference type="EMBL" id="CP023039">
    <property type="protein sequence ID" value="AXY24195.1"/>
    <property type="molecule type" value="Genomic_DNA"/>
</dbReference>
<accession>A0A347WH52</accession>
<sequence>MNDPKQQGRVVRAVRWLSFPFLVQFLRSYQVARDGMRALADMRPEQDMPAAVARSQIADDAIRRQARSRTRRYGRFCALLLSVVIAMWGHAVFWNGEGILSPASIRSLALTLILGTQYVSLCFSNWLARSQRRGSFSDFLQGGREFWPR</sequence>
<keyword evidence="1" id="KW-1133">Transmembrane helix</keyword>
<proteinExistence type="predicted"/>
<geneLocation type="plasmid" evidence="2 3">
    <name>unnamed3</name>
</geneLocation>
<dbReference type="Proteomes" id="UP000264120">
    <property type="component" value="Plasmid unnamed3"/>
</dbReference>
<organism evidence="2 3">
    <name type="scientific">Komagataeibacter saccharivorans</name>
    <dbReference type="NCBI Taxonomy" id="265959"/>
    <lineage>
        <taxon>Bacteria</taxon>
        <taxon>Pseudomonadati</taxon>
        <taxon>Pseudomonadota</taxon>
        <taxon>Alphaproteobacteria</taxon>
        <taxon>Acetobacterales</taxon>
        <taxon>Acetobacteraceae</taxon>
        <taxon>Komagataeibacter</taxon>
    </lineage>
</organism>
<dbReference type="AlphaFoldDB" id="A0A347WH52"/>
<protein>
    <submittedName>
        <fullName evidence="2">Uncharacterized protein</fullName>
    </submittedName>
</protein>
<feature type="transmembrane region" description="Helical" evidence="1">
    <location>
        <begin position="105"/>
        <end position="128"/>
    </location>
</feature>
<evidence type="ECO:0000256" key="1">
    <source>
        <dbReference type="SAM" id="Phobius"/>
    </source>
</evidence>
<dbReference type="RefSeq" id="WP_162900565.1">
    <property type="nucleotide sequence ID" value="NZ_CP023039.1"/>
</dbReference>
<keyword evidence="1" id="KW-0472">Membrane</keyword>
<feature type="transmembrane region" description="Helical" evidence="1">
    <location>
        <begin position="73"/>
        <end position="93"/>
    </location>
</feature>
<keyword evidence="2" id="KW-0614">Plasmid</keyword>
<dbReference type="KEGG" id="ksc:CD178_03451"/>
<keyword evidence="1" id="KW-0812">Transmembrane</keyword>
<reference evidence="2 3" key="1">
    <citation type="submission" date="2017-08" db="EMBL/GenBank/DDBJ databases">
        <title>Complete genome sequence of Gluconacetobacter saccharivorans CV1 isolated from Fermented Vinegar.</title>
        <authorList>
            <person name="Kim S.-Y."/>
        </authorList>
    </citation>
    <scope>NUCLEOTIDE SEQUENCE [LARGE SCALE GENOMIC DNA]</scope>
    <source>
        <strain evidence="2 3">CV1</strain>
        <plasmid evidence="2 3">unnamed3</plasmid>
    </source>
</reference>
<gene>
    <name evidence="2" type="ORF">CD178_03451</name>
</gene>